<name>A0A7X2LB33_RALPI</name>
<dbReference type="Proteomes" id="UP000441032">
    <property type="component" value="Unassembled WGS sequence"/>
</dbReference>
<protein>
    <submittedName>
        <fullName evidence="1">Uncharacterized protein</fullName>
    </submittedName>
</protein>
<evidence type="ECO:0000313" key="1">
    <source>
        <dbReference type="EMBL" id="MRT00684.1"/>
    </source>
</evidence>
<accession>A0A7X2LB33</accession>
<comment type="caution">
    <text evidence="1">The sequence shown here is derived from an EMBL/GenBank/DDBJ whole genome shotgun (WGS) entry which is preliminary data.</text>
</comment>
<evidence type="ECO:0000313" key="2">
    <source>
        <dbReference type="Proteomes" id="UP000441032"/>
    </source>
</evidence>
<dbReference type="AlphaFoldDB" id="A0A7X2LB33"/>
<proteinExistence type="predicted"/>
<sequence length="206" mass="22244">MKMNELGPALTYTWTSRDSTYNIKFTLEADGIVVEAPNGKSFEPYTAIRGVQLTPAMTNFGPVTAIWLNRKQLGLAVTIAVRGPYPPADASQVTAYNNWVKALHTTLIDRQLVPQITFRCGTHVNRWGWIASAYPALRVSALVLVPIGIAAAIMTNSLAFAMTCIGGGAAMLMMPKIAKPDVPDDLRSVGPYSPDAIPEGCLAHTR</sequence>
<gene>
    <name evidence="1" type="ORF">GJQ57_18735</name>
</gene>
<organism evidence="1 2">
    <name type="scientific">Ralstonia pickettii</name>
    <name type="common">Burkholderia pickettii</name>
    <dbReference type="NCBI Taxonomy" id="329"/>
    <lineage>
        <taxon>Bacteria</taxon>
        <taxon>Pseudomonadati</taxon>
        <taxon>Pseudomonadota</taxon>
        <taxon>Betaproteobacteria</taxon>
        <taxon>Burkholderiales</taxon>
        <taxon>Burkholderiaceae</taxon>
        <taxon>Ralstonia</taxon>
    </lineage>
</organism>
<dbReference type="EMBL" id="WJYN01000007">
    <property type="protein sequence ID" value="MRT00684.1"/>
    <property type="molecule type" value="Genomic_DNA"/>
</dbReference>
<reference evidence="1 2" key="1">
    <citation type="submission" date="2019-11" db="EMBL/GenBank/DDBJ databases">
        <title>Phenotypic characterization of an OXA-22 and OXA-60 co-producing Ralstonia pickettii clinical strain.</title>
        <authorList>
            <person name="He F."/>
        </authorList>
    </citation>
    <scope>NUCLEOTIDE SEQUENCE [LARGE SCALE GENOMIC DNA]</scope>
    <source>
        <strain evidence="1 2">PSLESD1</strain>
    </source>
</reference>
<dbReference type="RefSeq" id="WP_154207859.1">
    <property type="nucleotide sequence ID" value="NZ_WJYN01000007.1"/>
</dbReference>